<keyword evidence="2" id="KW-1185">Reference proteome</keyword>
<dbReference type="GeneID" id="59351392"/>
<comment type="caution">
    <text evidence="1">The sequence shown here is derived from an EMBL/GenBank/DDBJ whole genome shotgun (WGS) entry which is preliminary data.</text>
</comment>
<name>A0A8H6S469_9AGAR</name>
<dbReference type="Proteomes" id="UP000636479">
    <property type="component" value="Unassembled WGS sequence"/>
</dbReference>
<organism evidence="1 2">
    <name type="scientific">Mycena indigotica</name>
    <dbReference type="NCBI Taxonomy" id="2126181"/>
    <lineage>
        <taxon>Eukaryota</taxon>
        <taxon>Fungi</taxon>
        <taxon>Dikarya</taxon>
        <taxon>Basidiomycota</taxon>
        <taxon>Agaricomycotina</taxon>
        <taxon>Agaricomycetes</taxon>
        <taxon>Agaricomycetidae</taxon>
        <taxon>Agaricales</taxon>
        <taxon>Marasmiineae</taxon>
        <taxon>Mycenaceae</taxon>
        <taxon>Mycena</taxon>
    </lineage>
</organism>
<gene>
    <name evidence="1" type="ORF">MIND_01238600</name>
</gene>
<dbReference type="AlphaFoldDB" id="A0A8H6S469"/>
<protein>
    <submittedName>
        <fullName evidence="1">Uncharacterized protein</fullName>
    </submittedName>
</protein>
<dbReference type="RefSeq" id="XP_037214844.1">
    <property type="nucleotide sequence ID" value="XM_037368876.1"/>
</dbReference>
<proteinExistence type="predicted"/>
<dbReference type="EMBL" id="JACAZF010000012">
    <property type="protein sequence ID" value="KAF7292117.1"/>
    <property type="molecule type" value="Genomic_DNA"/>
</dbReference>
<reference evidence="1" key="1">
    <citation type="submission" date="2020-05" db="EMBL/GenBank/DDBJ databases">
        <title>Mycena genomes resolve the evolution of fungal bioluminescence.</title>
        <authorList>
            <person name="Tsai I.J."/>
        </authorList>
    </citation>
    <scope>NUCLEOTIDE SEQUENCE</scope>
    <source>
        <strain evidence="1">171206Taipei</strain>
    </source>
</reference>
<accession>A0A8H6S469</accession>
<evidence type="ECO:0000313" key="1">
    <source>
        <dbReference type="EMBL" id="KAF7292117.1"/>
    </source>
</evidence>
<dbReference type="OrthoDB" id="3024397at2759"/>
<evidence type="ECO:0000313" key="2">
    <source>
        <dbReference type="Proteomes" id="UP000636479"/>
    </source>
</evidence>
<sequence length="188" mass="21399">MSSSSSAAATLAAAVAAGRMHEYTFESERLLRTALRDVYLTRQYTTITGTAKNPHSTRPPTTLERYEPSTNELTKAVIDWKARTLQVGGEMKGVDEVKRKTGNFTGSRYWRWGDDKEEYKVRYLDNMWIASDANNEPVASLTSATKHVFKPNPLPVLRLSRALQSEPQRQFVILLLLYSETKRLDRQD</sequence>